<feature type="compositionally biased region" description="Basic and acidic residues" evidence="1">
    <location>
        <begin position="143"/>
        <end position="168"/>
    </location>
</feature>
<gene>
    <name evidence="2" type="ORF">C8Q71DRAFT_107219</name>
</gene>
<dbReference type="EMBL" id="JADCUA010000013">
    <property type="protein sequence ID" value="KAH9835175.1"/>
    <property type="molecule type" value="Genomic_DNA"/>
</dbReference>
<feature type="compositionally biased region" description="Basic and acidic residues" evidence="1">
    <location>
        <begin position="176"/>
        <end position="197"/>
    </location>
</feature>
<protein>
    <submittedName>
        <fullName evidence="2">Uncharacterized protein</fullName>
    </submittedName>
</protein>
<sequence length="222" mass="24825">MARMGIYIYAVSLSGKPQSWNVAHPVDYSRCPRVATRVATRRGPPARGPVTRREVQSKVALGPPATSRRAITYPYSPTSIRNPRTQSPIQLKITMSQTIHRSPSFMKATSVKARELKDAALLLHFHRRAAEADVIPKRTYATERKQRTTPSMRERTLASAAKVRDSSRPHTRSVVAHKEANEPRRSARIQERTKRTESNIGGAAIEDTTGMARGIYSPEDWG</sequence>
<organism evidence="2 3">
    <name type="scientific">Rhodofomes roseus</name>
    <dbReference type="NCBI Taxonomy" id="34475"/>
    <lineage>
        <taxon>Eukaryota</taxon>
        <taxon>Fungi</taxon>
        <taxon>Dikarya</taxon>
        <taxon>Basidiomycota</taxon>
        <taxon>Agaricomycotina</taxon>
        <taxon>Agaricomycetes</taxon>
        <taxon>Polyporales</taxon>
        <taxon>Rhodofomes</taxon>
    </lineage>
</organism>
<comment type="caution">
    <text evidence="2">The sequence shown here is derived from an EMBL/GenBank/DDBJ whole genome shotgun (WGS) entry which is preliminary data.</text>
</comment>
<evidence type="ECO:0000256" key="1">
    <source>
        <dbReference type="SAM" id="MobiDB-lite"/>
    </source>
</evidence>
<dbReference type="GeneID" id="71997029"/>
<dbReference type="Proteomes" id="UP000814176">
    <property type="component" value="Unassembled WGS sequence"/>
</dbReference>
<evidence type="ECO:0000313" key="3">
    <source>
        <dbReference type="Proteomes" id="UP000814176"/>
    </source>
</evidence>
<evidence type="ECO:0000313" key="2">
    <source>
        <dbReference type="EMBL" id="KAH9835175.1"/>
    </source>
</evidence>
<accession>A0ABQ8KCF7</accession>
<reference evidence="2 3" key="1">
    <citation type="journal article" date="2021" name="Environ. Microbiol.">
        <title>Gene family expansions and transcriptome signatures uncover fungal adaptations to wood decay.</title>
        <authorList>
            <person name="Hage H."/>
            <person name="Miyauchi S."/>
            <person name="Viragh M."/>
            <person name="Drula E."/>
            <person name="Min B."/>
            <person name="Chaduli D."/>
            <person name="Navarro D."/>
            <person name="Favel A."/>
            <person name="Norest M."/>
            <person name="Lesage-Meessen L."/>
            <person name="Balint B."/>
            <person name="Merenyi Z."/>
            <person name="de Eugenio L."/>
            <person name="Morin E."/>
            <person name="Martinez A.T."/>
            <person name="Baldrian P."/>
            <person name="Stursova M."/>
            <person name="Martinez M.J."/>
            <person name="Novotny C."/>
            <person name="Magnuson J.K."/>
            <person name="Spatafora J.W."/>
            <person name="Maurice S."/>
            <person name="Pangilinan J."/>
            <person name="Andreopoulos W."/>
            <person name="LaButti K."/>
            <person name="Hundley H."/>
            <person name="Na H."/>
            <person name="Kuo A."/>
            <person name="Barry K."/>
            <person name="Lipzen A."/>
            <person name="Henrissat B."/>
            <person name="Riley R."/>
            <person name="Ahrendt S."/>
            <person name="Nagy L.G."/>
            <person name="Grigoriev I.V."/>
            <person name="Martin F."/>
            <person name="Rosso M.N."/>
        </authorList>
    </citation>
    <scope>NUCLEOTIDE SEQUENCE [LARGE SCALE GENOMIC DNA]</scope>
    <source>
        <strain evidence="2 3">CIRM-BRFM 1785</strain>
    </source>
</reference>
<dbReference type="RefSeq" id="XP_047777608.1">
    <property type="nucleotide sequence ID" value="XM_047916297.1"/>
</dbReference>
<feature type="region of interest" description="Disordered" evidence="1">
    <location>
        <begin position="143"/>
        <end position="197"/>
    </location>
</feature>
<keyword evidence="3" id="KW-1185">Reference proteome</keyword>
<name>A0ABQ8KCF7_9APHY</name>
<proteinExistence type="predicted"/>